<evidence type="ECO:0000259" key="1">
    <source>
        <dbReference type="Pfam" id="PF04773"/>
    </source>
</evidence>
<protein>
    <recommendedName>
        <fullName evidence="1">FecR protein domain-containing protein</fullName>
    </recommendedName>
</protein>
<dbReference type="PANTHER" id="PTHR30273:SF2">
    <property type="entry name" value="PROTEIN FECR"/>
    <property type="match status" value="1"/>
</dbReference>
<dbReference type="InterPro" id="IPR012373">
    <property type="entry name" value="Ferrdict_sens_TM"/>
</dbReference>
<name>A0A2U2PA28_9SPHI</name>
<dbReference type="AlphaFoldDB" id="A0A2U2PA28"/>
<dbReference type="RefSeq" id="WP_109418214.1">
    <property type="nucleotide sequence ID" value="NZ_QEAS01000029.1"/>
</dbReference>
<evidence type="ECO:0000313" key="2">
    <source>
        <dbReference type="EMBL" id="PWG78241.1"/>
    </source>
</evidence>
<gene>
    <name evidence="2" type="ORF">DDR33_23315</name>
</gene>
<dbReference type="InterPro" id="IPR006860">
    <property type="entry name" value="FecR"/>
</dbReference>
<dbReference type="Gene3D" id="2.60.120.1440">
    <property type="match status" value="1"/>
</dbReference>
<dbReference type="EMBL" id="QEAS01000029">
    <property type="protein sequence ID" value="PWG78241.1"/>
    <property type="molecule type" value="Genomic_DNA"/>
</dbReference>
<dbReference type="Gene3D" id="3.55.50.30">
    <property type="match status" value="1"/>
</dbReference>
<dbReference type="OrthoDB" id="1452822at2"/>
<accession>A0A2U2PA28</accession>
<proteinExistence type="predicted"/>
<keyword evidence="3" id="KW-1185">Reference proteome</keyword>
<dbReference type="PANTHER" id="PTHR30273">
    <property type="entry name" value="PERIPLASMIC SIGNAL SENSOR AND SIGMA FACTOR ACTIVATOR FECR-RELATED"/>
    <property type="match status" value="1"/>
</dbReference>
<evidence type="ECO:0000313" key="3">
    <source>
        <dbReference type="Proteomes" id="UP000245647"/>
    </source>
</evidence>
<organism evidence="2 3">
    <name type="scientific">Pararcticibacter amylolyticus</name>
    <dbReference type="NCBI Taxonomy" id="2173175"/>
    <lineage>
        <taxon>Bacteria</taxon>
        <taxon>Pseudomonadati</taxon>
        <taxon>Bacteroidota</taxon>
        <taxon>Sphingobacteriia</taxon>
        <taxon>Sphingobacteriales</taxon>
        <taxon>Sphingobacteriaceae</taxon>
        <taxon>Pararcticibacter</taxon>
    </lineage>
</organism>
<dbReference type="GO" id="GO:0016989">
    <property type="term" value="F:sigma factor antagonist activity"/>
    <property type="evidence" value="ECO:0007669"/>
    <property type="project" value="TreeGrafter"/>
</dbReference>
<comment type="caution">
    <text evidence="2">The sequence shown here is derived from an EMBL/GenBank/DDBJ whole genome shotgun (WGS) entry which is preliminary data.</text>
</comment>
<dbReference type="Proteomes" id="UP000245647">
    <property type="component" value="Unassembled WGS sequence"/>
</dbReference>
<reference evidence="2 3" key="1">
    <citation type="submission" date="2018-04" db="EMBL/GenBank/DDBJ databases">
        <title>Pedobacter chongqingensis sp. nov., isolated from a rottenly hemp rope.</title>
        <authorList>
            <person name="Cai Y."/>
        </authorList>
    </citation>
    <scope>NUCLEOTIDE SEQUENCE [LARGE SCALE GENOMIC DNA]</scope>
    <source>
        <strain evidence="2 3">FJ4-8</strain>
    </source>
</reference>
<feature type="domain" description="FecR protein" evidence="1">
    <location>
        <begin position="107"/>
        <end position="202"/>
    </location>
</feature>
<sequence>MKTQRVKQVFRDYLSGKSKAKERGEVDKWYQSFDAERIRPLSDEEEAGVKEDIWERIMNESGQGKVVKSFRLPGWLKAAALLVAVSAACWILLRKDGRSPVNARYTEITTGPKERKNIRLSDGTLLSLNAGSTIRIQDDFSKERRVTIIDGEVFFDVKTDPSRPFTVSSGKVTTNVLGTSFNVSAYQELSRLTVEVLSGKVKVLPGDTQSNILERGQQLVYDKKTKSVSVRNKKEDAAWTKGSLLFDDLSFDDMAVLMKKGFGVSIVAEDETIRKTTRYTTILPVTMSASEAVDILAAIHNLKVRRSNNVFYVRRPVHKTD</sequence>
<dbReference type="PIRSF" id="PIRSF018266">
    <property type="entry name" value="FecR"/>
    <property type="match status" value="1"/>
</dbReference>
<dbReference type="Pfam" id="PF04773">
    <property type="entry name" value="FecR"/>
    <property type="match status" value="1"/>
</dbReference>